<evidence type="ECO:0000259" key="7">
    <source>
        <dbReference type="PROSITE" id="PS50977"/>
    </source>
</evidence>
<keyword evidence="2" id="KW-0805">Transcription regulation</keyword>
<dbReference type="InterPro" id="IPR050109">
    <property type="entry name" value="HTH-type_TetR-like_transc_reg"/>
</dbReference>
<keyword evidence="4" id="KW-0804">Transcription</keyword>
<proteinExistence type="predicted"/>
<keyword evidence="3 5" id="KW-0238">DNA-binding</keyword>
<dbReference type="Pfam" id="PF00440">
    <property type="entry name" value="TetR_N"/>
    <property type="match status" value="1"/>
</dbReference>
<dbReference type="AlphaFoldDB" id="A0A564RZK6"/>
<evidence type="ECO:0000256" key="6">
    <source>
        <dbReference type="SAM" id="Coils"/>
    </source>
</evidence>
<evidence type="ECO:0000256" key="5">
    <source>
        <dbReference type="PROSITE-ProRule" id="PRU00335"/>
    </source>
</evidence>
<dbReference type="SUPFAM" id="SSF46689">
    <property type="entry name" value="Homeodomain-like"/>
    <property type="match status" value="1"/>
</dbReference>
<dbReference type="Proteomes" id="UP000319252">
    <property type="component" value="Unassembled WGS sequence"/>
</dbReference>
<gene>
    <name evidence="8" type="primary">srpR</name>
    <name evidence="8" type="ORF">BLONGUMMC1_00881</name>
</gene>
<feature type="DNA-binding region" description="H-T-H motif" evidence="5">
    <location>
        <begin position="39"/>
        <end position="58"/>
    </location>
</feature>
<keyword evidence="1" id="KW-0678">Repressor</keyword>
<reference evidence="8 9" key="1">
    <citation type="submission" date="2019-07" db="EMBL/GenBank/DDBJ databases">
        <authorList>
            <person name="Chang H.-W."/>
            <person name="Raman A."/>
            <person name="Venkatesh S."/>
            <person name="Gehrig J."/>
        </authorList>
    </citation>
    <scope>NUCLEOTIDE SEQUENCE [LARGE SCALE GENOMIC DNA]</scope>
    <source>
        <strain evidence="8">B.longum_ssp_infantis_4</strain>
    </source>
</reference>
<evidence type="ECO:0000256" key="3">
    <source>
        <dbReference type="ARBA" id="ARBA00023125"/>
    </source>
</evidence>
<dbReference type="PRINTS" id="PR00455">
    <property type="entry name" value="HTHTETR"/>
</dbReference>
<protein>
    <submittedName>
        <fullName evidence="8">HTH-type transcriptional regulator SrpR</fullName>
    </submittedName>
</protein>
<organism evidence="8 9">
    <name type="scientific">Bifidobacterium longum subsp. infantis</name>
    <dbReference type="NCBI Taxonomy" id="1682"/>
    <lineage>
        <taxon>Bacteria</taxon>
        <taxon>Bacillati</taxon>
        <taxon>Actinomycetota</taxon>
        <taxon>Actinomycetes</taxon>
        <taxon>Bifidobacteriales</taxon>
        <taxon>Bifidobacteriaceae</taxon>
        <taxon>Bifidobacterium</taxon>
    </lineage>
</organism>
<dbReference type="Gene3D" id="1.10.357.10">
    <property type="entry name" value="Tetracycline Repressor, domain 2"/>
    <property type="match status" value="1"/>
</dbReference>
<dbReference type="PANTHER" id="PTHR30055:SF146">
    <property type="entry name" value="HTH-TYPE TRANSCRIPTIONAL DUAL REGULATOR CECR"/>
    <property type="match status" value="1"/>
</dbReference>
<dbReference type="PROSITE" id="PS50977">
    <property type="entry name" value="HTH_TETR_2"/>
    <property type="match status" value="1"/>
</dbReference>
<dbReference type="GO" id="GO:0000976">
    <property type="term" value="F:transcription cis-regulatory region binding"/>
    <property type="evidence" value="ECO:0007669"/>
    <property type="project" value="TreeGrafter"/>
</dbReference>
<evidence type="ECO:0000256" key="4">
    <source>
        <dbReference type="ARBA" id="ARBA00023163"/>
    </source>
</evidence>
<evidence type="ECO:0000256" key="2">
    <source>
        <dbReference type="ARBA" id="ARBA00023015"/>
    </source>
</evidence>
<dbReference type="GO" id="GO:0003700">
    <property type="term" value="F:DNA-binding transcription factor activity"/>
    <property type="evidence" value="ECO:0007669"/>
    <property type="project" value="TreeGrafter"/>
</dbReference>
<dbReference type="EMBL" id="CABHML010000041">
    <property type="protein sequence ID" value="VUW83165.1"/>
    <property type="molecule type" value="Genomic_DNA"/>
</dbReference>
<dbReference type="Pfam" id="PF13977">
    <property type="entry name" value="TetR_C_6"/>
    <property type="match status" value="1"/>
</dbReference>
<keyword evidence="6" id="KW-0175">Coiled coil</keyword>
<dbReference type="InterPro" id="IPR036271">
    <property type="entry name" value="Tet_transcr_reg_TetR-rel_C_sf"/>
</dbReference>
<evidence type="ECO:0000313" key="8">
    <source>
        <dbReference type="EMBL" id="VUW83165.1"/>
    </source>
</evidence>
<dbReference type="InterPro" id="IPR009057">
    <property type="entry name" value="Homeodomain-like_sf"/>
</dbReference>
<accession>A0A564RZK6</accession>
<dbReference type="InterPro" id="IPR001647">
    <property type="entry name" value="HTH_TetR"/>
</dbReference>
<dbReference type="PANTHER" id="PTHR30055">
    <property type="entry name" value="HTH-TYPE TRANSCRIPTIONAL REGULATOR RUTR"/>
    <property type="match status" value="1"/>
</dbReference>
<dbReference type="RefSeq" id="WP_187324348.1">
    <property type="nucleotide sequence ID" value="NZ_CABHML010000041.1"/>
</dbReference>
<dbReference type="InterPro" id="IPR039538">
    <property type="entry name" value="BetI_C"/>
</dbReference>
<name>A0A564RZK6_BIFLI</name>
<evidence type="ECO:0000256" key="1">
    <source>
        <dbReference type="ARBA" id="ARBA00022491"/>
    </source>
</evidence>
<sequence>MNNEKKTTPRHRPETEERRQSIIEAAADVFGSKGTANGTLQEVADRVGMTRAGVLHYFGSKRGLLEAVLRNRDSSEVAEFDQGHLPRGAQAFRHLVETAELNASRPNVVRTFVTLSAESVTENNPGNTYFHERYDGLRNELKERMQDMADEMGRDLDEEKAEAACASIIAVMDGLQLQWLIDKDHIDMPSTVDFAIKALIAVVFDHRQTEMGHELQKDERNEQV</sequence>
<dbReference type="SUPFAM" id="SSF48498">
    <property type="entry name" value="Tetracyclin repressor-like, C-terminal domain"/>
    <property type="match status" value="1"/>
</dbReference>
<feature type="coiled-coil region" evidence="6">
    <location>
        <begin position="131"/>
        <end position="162"/>
    </location>
</feature>
<evidence type="ECO:0000313" key="9">
    <source>
        <dbReference type="Proteomes" id="UP000319252"/>
    </source>
</evidence>
<feature type="domain" description="HTH tetR-type" evidence="7">
    <location>
        <begin position="16"/>
        <end position="76"/>
    </location>
</feature>